<dbReference type="InterPro" id="IPR055768">
    <property type="entry name" value="DUF7344"/>
</dbReference>
<dbReference type="AlphaFoldDB" id="V4HDE8"/>
<dbReference type="EMBL" id="ASGZ01000034">
    <property type="protein sequence ID" value="ESP88093.1"/>
    <property type="molecule type" value="Genomic_DNA"/>
</dbReference>
<keyword evidence="5" id="KW-1185">Reference proteome</keyword>
<keyword evidence="2" id="KW-1133">Transmembrane helix</keyword>
<gene>
    <name evidence="4" type="ORF">K933_10397</name>
</gene>
<dbReference type="eggNOG" id="arCOG03828">
    <property type="taxonomic scope" value="Archaea"/>
</dbReference>
<feature type="region of interest" description="Disordered" evidence="1">
    <location>
        <begin position="183"/>
        <end position="235"/>
    </location>
</feature>
<evidence type="ECO:0000256" key="2">
    <source>
        <dbReference type="SAM" id="Phobius"/>
    </source>
</evidence>
<feature type="domain" description="DUF7344" evidence="3">
    <location>
        <begin position="27"/>
        <end position="106"/>
    </location>
</feature>
<evidence type="ECO:0000313" key="4">
    <source>
        <dbReference type="EMBL" id="ESP88093.1"/>
    </source>
</evidence>
<feature type="transmembrane region" description="Helical" evidence="2">
    <location>
        <begin position="155"/>
        <end position="173"/>
    </location>
</feature>
<evidence type="ECO:0000256" key="1">
    <source>
        <dbReference type="SAM" id="MobiDB-lite"/>
    </source>
</evidence>
<evidence type="ECO:0000259" key="3">
    <source>
        <dbReference type="Pfam" id="PF24035"/>
    </source>
</evidence>
<keyword evidence="2" id="KW-0812">Transmembrane</keyword>
<sequence>MDEGNMTGNGVSVDGDENSYVERDEIYTLLSNRRRRNVIHSLLDDGPESTIGELATLLAAWENGCPPDEVTSKQRKRVYTALRQTHLPKLAEAGVLAYDEDRGSVELTPAGSELRKYLWHPHEVRWTRYYAAACALGVGLVGLSLVGVFRVPPAVLASLILIPFAVLTGANFARTRRAVRDAHARDADTGYATPSGPSWRSVRPVSDGGHDDESADDDSASDESAEEATVDRASD</sequence>
<organism evidence="4 5">
    <name type="scientific">Candidatus Halobonum tyrrellensis G22</name>
    <dbReference type="NCBI Taxonomy" id="1324957"/>
    <lineage>
        <taxon>Archaea</taxon>
        <taxon>Methanobacteriati</taxon>
        <taxon>Methanobacteriota</taxon>
        <taxon>Stenosarchaea group</taxon>
        <taxon>Halobacteria</taxon>
        <taxon>Halobacteriales</taxon>
        <taxon>Haloferacaceae</taxon>
        <taxon>Candidatus Halobonum</taxon>
    </lineage>
</organism>
<feature type="compositionally biased region" description="Acidic residues" evidence="1">
    <location>
        <begin position="213"/>
        <end position="228"/>
    </location>
</feature>
<evidence type="ECO:0000313" key="5">
    <source>
        <dbReference type="Proteomes" id="UP000017840"/>
    </source>
</evidence>
<keyword evidence="2" id="KW-0472">Membrane</keyword>
<reference evidence="4 5" key="1">
    <citation type="journal article" date="2013" name="Genome Announc.">
        <title>Draft Genome Sequence of 'Candidatus Halobonum tyrrellensis' Strain G22, Isolated from the Hypersaline Waters of Lake Tyrrell, Australia.</title>
        <authorList>
            <person name="Ugalde J.A."/>
            <person name="Narasingarao P."/>
            <person name="Kuo S."/>
            <person name="Podell S."/>
            <person name="Allen E.E."/>
        </authorList>
    </citation>
    <scope>NUCLEOTIDE SEQUENCE [LARGE SCALE GENOMIC DNA]</scope>
    <source>
        <strain evidence="4 5">G22</strain>
    </source>
</reference>
<comment type="caution">
    <text evidence="4">The sequence shown here is derived from an EMBL/GenBank/DDBJ whole genome shotgun (WGS) entry which is preliminary data.</text>
</comment>
<protein>
    <recommendedName>
        <fullName evidence="3">DUF7344 domain-containing protein</fullName>
    </recommendedName>
</protein>
<name>V4HDE8_9EURY</name>
<dbReference type="PATRIC" id="fig|1324957.4.peg.2110"/>
<accession>V4HDE8</accession>
<feature type="transmembrane region" description="Helical" evidence="2">
    <location>
        <begin position="129"/>
        <end position="149"/>
    </location>
</feature>
<dbReference type="Pfam" id="PF24035">
    <property type="entry name" value="DUF7344"/>
    <property type="match status" value="1"/>
</dbReference>
<dbReference type="Proteomes" id="UP000017840">
    <property type="component" value="Unassembled WGS sequence"/>
</dbReference>
<proteinExistence type="predicted"/>